<dbReference type="AlphaFoldDB" id="A0A8T0J0C4"/>
<gene>
    <name evidence="7" type="ORF">KC19_2G236200</name>
</gene>
<keyword evidence="1" id="KW-0813">Transport</keyword>
<dbReference type="PANTHER" id="PTHR48136">
    <property type="entry name" value="RUBREDOXIN-LIKE SUPERFAMILY PROTEIN"/>
    <property type="match status" value="1"/>
</dbReference>
<sequence length="149" mass="15559">MASMYATTVASGAALLSSGAGADSGLKPASVNSVRFGNGAVAFKRASLAVRAEDRSNAPTSPMTTPPGSDEFPLGVISSSAPLEQGTDKPVGERIAYACQDCGYVYDQQTPFEDVPEDYNCPQCSAPKTRFMMANASVDEMLDTSKEDS</sequence>
<dbReference type="EMBL" id="CM026422">
    <property type="protein sequence ID" value="KAG0588341.1"/>
    <property type="molecule type" value="Genomic_DNA"/>
</dbReference>
<feature type="compositionally biased region" description="Polar residues" evidence="5">
    <location>
        <begin position="57"/>
        <end position="67"/>
    </location>
</feature>
<evidence type="ECO:0000259" key="6">
    <source>
        <dbReference type="PROSITE" id="PS50903"/>
    </source>
</evidence>
<dbReference type="SUPFAM" id="SSF57802">
    <property type="entry name" value="Rubredoxin-like"/>
    <property type="match status" value="1"/>
</dbReference>
<protein>
    <recommendedName>
        <fullName evidence="6">Rubredoxin-like domain-containing protein</fullName>
    </recommendedName>
</protein>
<feature type="domain" description="Rubredoxin-like" evidence="6">
    <location>
        <begin position="94"/>
        <end position="134"/>
    </location>
</feature>
<evidence type="ECO:0000256" key="3">
    <source>
        <dbReference type="ARBA" id="ARBA00022982"/>
    </source>
</evidence>
<accession>A0A8T0J0C4</accession>
<dbReference type="InterPro" id="IPR024934">
    <property type="entry name" value="Rubredoxin-like_dom"/>
</dbReference>
<keyword evidence="3" id="KW-0249">Electron transport</keyword>
<dbReference type="Proteomes" id="UP000822688">
    <property type="component" value="Chromosome 2"/>
</dbReference>
<keyword evidence="2" id="KW-0479">Metal-binding</keyword>
<dbReference type="Gene3D" id="2.20.28.10">
    <property type="match status" value="1"/>
</dbReference>
<dbReference type="CDD" id="cd00730">
    <property type="entry name" value="rubredoxin"/>
    <property type="match status" value="1"/>
</dbReference>
<evidence type="ECO:0000256" key="5">
    <source>
        <dbReference type="SAM" id="MobiDB-lite"/>
    </source>
</evidence>
<organism evidence="7 8">
    <name type="scientific">Ceratodon purpureus</name>
    <name type="common">Fire moss</name>
    <name type="synonym">Dicranum purpureum</name>
    <dbReference type="NCBI Taxonomy" id="3225"/>
    <lineage>
        <taxon>Eukaryota</taxon>
        <taxon>Viridiplantae</taxon>
        <taxon>Streptophyta</taxon>
        <taxon>Embryophyta</taxon>
        <taxon>Bryophyta</taxon>
        <taxon>Bryophytina</taxon>
        <taxon>Bryopsida</taxon>
        <taxon>Dicranidae</taxon>
        <taxon>Pseudoditrichales</taxon>
        <taxon>Ditrichaceae</taxon>
        <taxon>Ceratodon</taxon>
    </lineage>
</organism>
<dbReference type="PROSITE" id="PS50903">
    <property type="entry name" value="RUBREDOXIN_LIKE"/>
    <property type="match status" value="1"/>
</dbReference>
<evidence type="ECO:0000313" key="8">
    <source>
        <dbReference type="Proteomes" id="UP000822688"/>
    </source>
</evidence>
<comment type="caution">
    <text evidence="7">The sequence shown here is derived from an EMBL/GenBank/DDBJ whole genome shotgun (WGS) entry which is preliminary data.</text>
</comment>
<evidence type="ECO:0000256" key="2">
    <source>
        <dbReference type="ARBA" id="ARBA00022723"/>
    </source>
</evidence>
<evidence type="ECO:0000256" key="1">
    <source>
        <dbReference type="ARBA" id="ARBA00022448"/>
    </source>
</evidence>
<keyword evidence="8" id="KW-1185">Reference proteome</keyword>
<dbReference type="GO" id="GO:0005506">
    <property type="term" value="F:iron ion binding"/>
    <property type="evidence" value="ECO:0007669"/>
    <property type="project" value="InterPro"/>
</dbReference>
<name>A0A8T0J0C4_CERPU</name>
<evidence type="ECO:0000313" key="7">
    <source>
        <dbReference type="EMBL" id="KAG0588341.1"/>
    </source>
</evidence>
<dbReference type="PANTHER" id="PTHR48136:SF1">
    <property type="entry name" value="RUBREDOXIN-LIKE SUPERFAMILY PROTEIN"/>
    <property type="match status" value="1"/>
</dbReference>
<dbReference type="Pfam" id="PF00301">
    <property type="entry name" value="Rubredoxin"/>
    <property type="match status" value="1"/>
</dbReference>
<reference evidence="7" key="1">
    <citation type="submission" date="2020-06" db="EMBL/GenBank/DDBJ databases">
        <title>WGS assembly of Ceratodon purpureus strain R40.</title>
        <authorList>
            <person name="Carey S.B."/>
            <person name="Jenkins J."/>
            <person name="Shu S."/>
            <person name="Lovell J.T."/>
            <person name="Sreedasyam A."/>
            <person name="Maumus F."/>
            <person name="Tiley G.P."/>
            <person name="Fernandez-Pozo N."/>
            <person name="Barry K."/>
            <person name="Chen C."/>
            <person name="Wang M."/>
            <person name="Lipzen A."/>
            <person name="Daum C."/>
            <person name="Saski C.A."/>
            <person name="Payton A.C."/>
            <person name="Mcbreen J.C."/>
            <person name="Conrad R.E."/>
            <person name="Kollar L.M."/>
            <person name="Olsson S."/>
            <person name="Huttunen S."/>
            <person name="Landis J.B."/>
            <person name="Wickett N.J."/>
            <person name="Johnson M.G."/>
            <person name="Rensing S.A."/>
            <person name="Grimwood J."/>
            <person name="Schmutz J."/>
            <person name="Mcdaniel S.F."/>
        </authorList>
    </citation>
    <scope>NUCLEOTIDE SEQUENCE</scope>
    <source>
        <strain evidence="7">R40</strain>
    </source>
</reference>
<evidence type="ECO:0000256" key="4">
    <source>
        <dbReference type="ARBA" id="ARBA00023004"/>
    </source>
</evidence>
<dbReference type="InterPro" id="IPR024935">
    <property type="entry name" value="Rubredoxin_dom"/>
</dbReference>
<feature type="region of interest" description="Disordered" evidence="5">
    <location>
        <begin position="51"/>
        <end position="88"/>
    </location>
</feature>
<proteinExistence type="predicted"/>
<keyword evidence="4" id="KW-0408">Iron</keyword>